<dbReference type="AlphaFoldDB" id="V4CLJ7"/>
<keyword evidence="2" id="KW-1185">Reference proteome</keyword>
<dbReference type="OMA" id="KIACHYL"/>
<dbReference type="InterPro" id="IPR026209">
    <property type="entry name" value="Wolframin_fam"/>
</dbReference>
<dbReference type="KEGG" id="lgi:LOTGIDRAFT_171653"/>
<dbReference type="Proteomes" id="UP000030746">
    <property type="component" value="Unassembled WGS sequence"/>
</dbReference>
<gene>
    <name evidence="1" type="ORF">LOTGIDRAFT_171653</name>
</gene>
<evidence type="ECO:0008006" key="3">
    <source>
        <dbReference type="Google" id="ProtNLM"/>
    </source>
</evidence>
<dbReference type="Gene3D" id="1.25.40.10">
    <property type="entry name" value="Tetratricopeptide repeat domain"/>
    <property type="match status" value="1"/>
</dbReference>
<sequence length="161" mass="18425">MADQECNKQGSEDTNDDTNVNLLKQEAENGSGEHQYELGKRYLKLADSEINRDENISFALHWLVKSSKQGNEDATKELQKCMEDDIGINEENGPDIRWCIQTSSLEKQIRHASARLFQSLNTTHKNTISKDEYMKAIKSLPGQKQQKLLMAAGWSFMLFRN</sequence>
<dbReference type="STRING" id="225164.V4CLJ7"/>
<dbReference type="PRINTS" id="PR02060">
    <property type="entry name" value="WOLFFAMILY"/>
</dbReference>
<dbReference type="GeneID" id="20241853"/>
<evidence type="ECO:0000313" key="2">
    <source>
        <dbReference type="Proteomes" id="UP000030746"/>
    </source>
</evidence>
<dbReference type="PANTHER" id="PTHR13098">
    <property type="entry name" value="WOLFRAMIN"/>
    <property type="match status" value="1"/>
</dbReference>
<proteinExistence type="predicted"/>
<dbReference type="GO" id="GO:0055074">
    <property type="term" value="P:calcium ion homeostasis"/>
    <property type="evidence" value="ECO:0007669"/>
    <property type="project" value="TreeGrafter"/>
</dbReference>
<dbReference type="RefSeq" id="XP_009046103.1">
    <property type="nucleotide sequence ID" value="XM_009047855.1"/>
</dbReference>
<dbReference type="InterPro" id="IPR045458">
    <property type="entry name" value="Wolframin_Sel1-like_rpt"/>
</dbReference>
<name>V4CLJ7_LOTGI</name>
<dbReference type="EMBL" id="KB200084">
    <property type="protein sequence ID" value="ESP03180.1"/>
    <property type="molecule type" value="Genomic_DNA"/>
</dbReference>
<dbReference type="OrthoDB" id="5865303at2759"/>
<dbReference type="CTD" id="20241853"/>
<dbReference type="Pfam" id="PF20023">
    <property type="entry name" value="WSLR"/>
    <property type="match status" value="2"/>
</dbReference>
<dbReference type="HOGENOM" id="CLU_1645640_0_0_1"/>
<protein>
    <recommendedName>
        <fullName evidence="3">EF-hand domain-containing protein</fullName>
    </recommendedName>
</protein>
<evidence type="ECO:0000313" key="1">
    <source>
        <dbReference type="EMBL" id="ESP03180.1"/>
    </source>
</evidence>
<dbReference type="PANTHER" id="PTHR13098:SF3">
    <property type="entry name" value="WOLFRAMIN"/>
    <property type="match status" value="1"/>
</dbReference>
<dbReference type="GO" id="GO:0005789">
    <property type="term" value="C:endoplasmic reticulum membrane"/>
    <property type="evidence" value="ECO:0007669"/>
    <property type="project" value="TreeGrafter"/>
</dbReference>
<reference evidence="1 2" key="1">
    <citation type="journal article" date="2013" name="Nature">
        <title>Insights into bilaterian evolution from three spiralian genomes.</title>
        <authorList>
            <person name="Simakov O."/>
            <person name="Marletaz F."/>
            <person name="Cho S.J."/>
            <person name="Edsinger-Gonzales E."/>
            <person name="Havlak P."/>
            <person name="Hellsten U."/>
            <person name="Kuo D.H."/>
            <person name="Larsson T."/>
            <person name="Lv J."/>
            <person name="Arendt D."/>
            <person name="Savage R."/>
            <person name="Osoegawa K."/>
            <person name="de Jong P."/>
            <person name="Grimwood J."/>
            <person name="Chapman J.A."/>
            <person name="Shapiro H."/>
            <person name="Aerts A."/>
            <person name="Otillar R.P."/>
            <person name="Terry A.Y."/>
            <person name="Boore J.L."/>
            <person name="Grigoriev I.V."/>
            <person name="Lindberg D.R."/>
            <person name="Seaver E.C."/>
            <person name="Weisblat D.A."/>
            <person name="Putnam N.H."/>
            <person name="Rokhsar D.S."/>
        </authorList>
    </citation>
    <scope>NUCLEOTIDE SEQUENCE [LARGE SCALE GENOMIC DNA]</scope>
</reference>
<organism evidence="1 2">
    <name type="scientific">Lottia gigantea</name>
    <name type="common">Giant owl limpet</name>
    <dbReference type="NCBI Taxonomy" id="225164"/>
    <lineage>
        <taxon>Eukaryota</taxon>
        <taxon>Metazoa</taxon>
        <taxon>Spiralia</taxon>
        <taxon>Lophotrochozoa</taxon>
        <taxon>Mollusca</taxon>
        <taxon>Gastropoda</taxon>
        <taxon>Patellogastropoda</taxon>
        <taxon>Lottioidea</taxon>
        <taxon>Lottiidae</taxon>
        <taxon>Lottia</taxon>
    </lineage>
</organism>
<accession>V4CLJ7</accession>
<dbReference type="InterPro" id="IPR011990">
    <property type="entry name" value="TPR-like_helical_dom_sf"/>
</dbReference>
<dbReference type="GO" id="GO:0030968">
    <property type="term" value="P:endoplasmic reticulum unfolded protein response"/>
    <property type="evidence" value="ECO:0007669"/>
    <property type="project" value="TreeGrafter"/>
</dbReference>